<feature type="transmembrane region" description="Helical" evidence="1">
    <location>
        <begin position="116"/>
        <end position="137"/>
    </location>
</feature>
<evidence type="ECO:0000313" key="4">
    <source>
        <dbReference type="Proteomes" id="UP000427373"/>
    </source>
</evidence>
<keyword evidence="1" id="KW-1133">Transmembrane helix</keyword>
<accession>A0A650CF69</accession>
<sequence length="228" mass="26212">MKNRFAIKRYRFDVFAFNFSFTLIVSLPLFFIISFIVNHNVNKLVIPLALTNSFLSGFYLKIDKFRGINLSVFSEIVISFLLLLVFISKETFLLLFSIILSLALAYKFSKVVQGPLLVGVVTNYFISFLFIFINLFLFNIKIVVQNTFISSFIALLLQDIFKSREIDMTMILSFDKRLSFSGEENVLVFGGLGGFDQLYLIPFVATSVNFIIVYMFGIHIPFDLENLL</sequence>
<feature type="transmembrane region" description="Helical" evidence="1">
    <location>
        <begin position="92"/>
        <end position="109"/>
    </location>
</feature>
<dbReference type="KEGG" id="soh:D1869_04205"/>
<gene>
    <name evidence="3" type="ORF">D1869_04205</name>
    <name evidence="2" type="ORF">HNQ62_002859</name>
</gene>
<feature type="transmembrane region" description="Helical" evidence="1">
    <location>
        <begin position="67"/>
        <end position="86"/>
    </location>
</feature>
<reference evidence="3 4" key="1">
    <citation type="submission" date="2019-10" db="EMBL/GenBank/DDBJ databases">
        <title>Genome Sequences from Six Type Strain Members of the Archaeal Family Sulfolobaceae: Acidianus ambivalens, Acidianus infernus, Metallosphaera prunae, Stygiolobus azoricus, Sulfolobus metallicus, and Sulfurisphaera ohwakuensis.</title>
        <authorList>
            <person name="Counts J.A."/>
            <person name="Kelly R.M."/>
        </authorList>
    </citation>
    <scope>NUCLEOTIDE SEQUENCE [LARGE SCALE GENOMIC DNA]</scope>
    <source>
        <strain evidence="3 4">TA-1</strain>
    </source>
</reference>
<evidence type="ECO:0000256" key="1">
    <source>
        <dbReference type="SAM" id="Phobius"/>
    </source>
</evidence>
<evidence type="ECO:0000313" key="2">
    <source>
        <dbReference type="EMBL" id="MBB5255084.1"/>
    </source>
</evidence>
<feature type="transmembrane region" description="Helical" evidence="1">
    <location>
        <begin position="12"/>
        <end position="38"/>
    </location>
</feature>
<keyword evidence="4" id="KW-1185">Reference proteome</keyword>
<dbReference type="OrthoDB" id="380741at2157"/>
<keyword evidence="1" id="KW-0812">Transmembrane</keyword>
<feature type="transmembrane region" description="Helical" evidence="1">
    <location>
        <begin position="198"/>
        <end position="222"/>
    </location>
</feature>
<proteinExistence type="predicted"/>
<protein>
    <submittedName>
        <fullName evidence="3">Uncharacterized protein</fullName>
    </submittedName>
</protein>
<dbReference type="AlphaFoldDB" id="A0A650CF69"/>
<evidence type="ECO:0000313" key="5">
    <source>
        <dbReference type="Proteomes" id="UP000582213"/>
    </source>
</evidence>
<dbReference type="GeneID" id="42800420"/>
<keyword evidence="1" id="KW-0472">Membrane</keyword>
<name>A0A650CF69_SULOH</name>
<reference evidence="2 5" key="2">
    <citation type="submission" date="2020-08" db="EMBL/GenBank/DDBJ databases">
        <title>Genomic Encyclopedia of Type Strains, Phase IV (KMG-IV): sequencing the most valuable type-strain genomes for metagenomic binning, comparative biology and taxonomic classification.</title>
        <authorList>
            <person name="Goeker M."/>
        </authorList>
    </citation>
    <scope>NUCLEOTIDE SEQUENCE [LARGE SCALE GENOMIC DNA]</scope>
    <source>
        <strain evidence="2 5">DSM 12421</strain>
    </source>
</reference>
<evidence type="ECO:0000313" key="3">
    <source>
        <dbReference type="EMBL" id="QGR16490.1"/>
    </source>
</evidence>
<dbReference type="EMBL" id="CP045484">
    <property type="protein sequence ID" value="QGR16490.1"/>
    <property type="molecule type" value="Genomic_DNA"/>
</dbReference>
<dbReference type="RefSeq" id="WP_156014045.1">
    <property type="nucleotide sequence ID" value="NZ_CP045484.1"/>
</dbReference>
<dbReference type="Proteomes" id="UP000582213">
    <property type="component" value="Unassembled WGS sequence"/>
</dbReference>
<organism evidence="3 4">
    <name type="scientific">Sulfurisphaera ohwakuensis</name>
    <dbReference type="NCBI Taxonomy" id="69656"/>
    <lineage>
        <taxon>Archaea</taxon>
        <taxon>Thermoproteota</taxon>
        <taxon>Thermoprotei</taxon>
        <taxon>Sulfolobales</taxon>
        <taxon>Sulfolobaceae</taxon>
        <taxon>Sulfurisphaera</taxon>
    </lineage>
</organism>
<dbReference type="EMBL" id="JACHFY010000041">
    <property type="protein sequence ID" value="MBB5255084.1"/>
    <property type="molecule type" value="Genomic_DNA"/>
</dbReference>
<dbReference type="Proteomes" id="UP000427373">
    <property type="component" value="Chromosome"/>
</dbReference>